<evidence type="ECO:0000259" key="2">
    <source>
        <dbReference type="PROSITE" id="PS50879"/>
    </source>
</evidence>
<dbReference type="Gene3D" id="3.30.420.10">
    <property type="entry name" value="Ribonuclease H-like superfamily/Ribonuclease H"/>
    <property type="match status" value="1"/>
</dbReference>
<feature type="domain" description="RNase H type-1" evidence="2">
    <location>
        <begin position="139"/>
        <end position="267"/>
    </location>
</feature>
<dbReference type="PROSITE" id="PS50879">
    <property type="entry name" value="RNASE_H_1"/>
    <property type="match status" value="1"/>
</dbReference>
<reference evidence="4" key="1">
    <citation type="submission" date="2025-08" db="UniProtKB">
        <authorList>
            <consortium name="RefSeq"/>
        </authorList>
    </citation>
    <scope>IDENTIFICATION</scope>
    <source>
        <tissue evidence="4">Adult</tissue>
    </source>
</reference>
<evidence type="ECO:0000256" key="1">
    <source>
        <dbReference type="SAM" id="MobiDB-lite"/>
    </source>
</evidence>
<protein>
    <submittedName>
        <fullName evidence="4">Uncharacterized protein LOC125779713</fullName>
    </submittedName>
</protein>
<feature type="region of interest" description="Disordered" evidence="1">
    <location>
        <begin position="1"/>
        <end position="20"/>
    </location>
</feature>
<accession>A0ABM3K637</accession>
<dbReference type="InterPro" id="IPR002156">
    <property type="entry name" value="RNaseH_domain"/>
</dbReference>
<organism evidence="3 4">
    <name type="scientific">Bactrocera dorsalis</name>
    <name type="common">Oriental fruit fly</name>
    <name type="synonym">Dacus dorsalis</name>
    <dbReference type="NCBI Taxonomy" id="27457"/>
    <lineage>
        <taxon>Eukaryota</taxon>
        <taxon>Metazoa</taxon>
        <taxon>Ecdysozoa</taxon>
        <taxon>Arthropoda</taxon>
        <taxon>Hexapoda</taxon>
        <taxon>Insecta</taxon>
        <taxon>Pterygota</taxon>
        <taxon>Neoptera</taxon>
        <taxon>Endopterygota</taxon>
        <taxon>Diptera</taxon>
        <taxon>Brachycera</taxon>
        <taxon>Muscomorpha</taxon>
        <taxon>Tephritoidea</taxon>
        <taxon>Tephritidae</taxon>
        <taxon>Bactrocera</taxon>
        <taxon>Bactrocera</taxon>
    </lineage>
</organism>
<dbReference type="Pfam" id="PF00075">
    <property type="entry name" value="RNase_H"/>
    <property type="match status" value="1"/>
</dbReference>
<dbReference type="Proteomes" id="UP001652620">
    <property type="component" value="Chromosome 6"/>
</dbReference>
<dbReference type="SUPFAM" id="SSF53098">
    <property type="entry name" value="Ribonuclease H-like"/>
    <property type="match status" value="1"/>
</dbReference>
<gene>
    <name evidence="4" type="primary">LOC125779713</name>
</gene>
<dbReference type="InterPro" id="IPR012337">
    <property type="entry name" value="RNaseH-like_sf"/>
</dbReference>
<evidence type="ECO:0000313" key="3">
    <source>
        <dbReference type="Proteomes" id="UP001652620"/>
    </source>
</evidence>
<dbReference type="RefSeq" id="XP_049316943.1">
    <property type="nucleotide sequence ID" value="XM_049460986.1"/>
</dbReference>
<keyword evidence="3" id="KW-1185">Reference proteome</keyword>
<sequence>MEAAHRPDHSQSHKSTDGVQPAGCKATVALKLSKLQRLACVCMTGAMRTCPTAALEALLELTPLNLVVGQVAKHTLLQMTAEGTGKGKVISSRRMEELSDIIPLALLPRDTISKKVNFTKKFKITLGSKAEWSDSALELLLWDSSITDGSKTGEGIGAGVAGPRTRLSIPMGKFPSIFQAEVFAISRCVELNLQRGYRNERIAILSDSQAALKAITSYEVKSLLVLECIERLNNLAECNQVHLIWVPGHKGIAGNELADKLARSAASASMVGPEPFIAVGSHAIKERFRKDEAVAPSIEYLLNPANS</sequence>
<feature type="compositionally biased region" description="Basic and acidic residues" evidence="1">
    <location>
        <begin position="1"/>
        <end position="16"/>
    </location>
</feature>
<dbReference type="InterPro" id="IPR036397">
    <property type="entry name" value="RNaseH_sf"/>
</dbReference>
<proteinExistence type="predicted"/>
<name>A0ABM3K637_BACDO</name>
<evidence type="ECO:0000313" key="4">
    <source>
        <dbReference type="RefSeq" id="XP_049316943.1"/>
    </source>
</evidence>
<dbReference type="CDD" id="cd09276">
    <property type="entry name" value="Rnase_HI_RT_non_LTR"/>
    <property type="match status" value="1"/>
</dbReference>
<dbReference type="GeneID" id="125779713"/>